<gene>
    <name evidence="1" type="primary">yhfL</name>
    <name evidence="1" type="ORF">TUM4438_46520</name>
</gene>
<dbReference type="InterPro" id="IPR025318">
    <property type="entry name" value="DUF4223"/>
</dbReference>
<dbReference type="EMBL" id="BPEY01000262">
    <property type="protein sequence ID" value="GIU52916.1"/>
    <property type="molecule type" value="Genomic_DNA"/>
</dbReference>
<dbReference type="Proteomes" id="UP000887104">
    <property type="component" value="Unassembled WGS sequence"/>
</dbReference>
<name>A0ABQ4PSY4_9GAMM</name>
<accession>A0ABQ4PSY4</accession>
<reference evidence="1" key="1">
    <citation type="submission" date="2021-05" db="EMBL/GenBank/DDBJ databases">
        <title>Molecular characterization for Shewanella algae harboring chromosomal blaOXA-55-like strains isolated from clinical and environment sample.</title>
        <authorList>
            <person name="Ohama Y."/>
            <person name="Aoki K."/>
            <person name="Harada S."/>
            <person name="Moriya K."/>
            <person name="Ishii Y."/>
            <person name="Tateda K."/>
        </authorList>
    </citation>
    <scope>NUCLEOTIDE SEQUENCE</scope>
    <source>
        <strain evidence="1">JCM 11563</strain>
    </source>
</reference>
<comment type="caution">
    <text evidence="1">The sequence shown here is derived from an EMBL/GenBank/DDBJ whole genome shotgun (WGS) entry which is preliminary data.</text>
</comment>
<dbReference type="PROSITE" id="PS51257">
    <property type="entry name" value="PROKAR_LIPOPROTEIN"/>
    <property type="match status" value="1"/>
</dbReference>
<proteinExistence type="predicted"/>
<evidence type="ECO:0000313" key="2">
    <source>
        <dbReference type="Proteomes" id="UP000887104"/>
    </source>
</evidence>
<evidence type="ECO:0008006" key="3">
    <source>
        <dbReference type="Google" id="ProtNLM"/>
    </source>
</evidence>
<dbReference type="Pfam" id="PF13978">
    <property type="entry name" value="DUF4223"/>
    <property type="match status" value="1"/>
</dbReference>
<keyword evidence="2" id="KW-1185">Reference proteome</keyword>
<evidence type="ECO:0000313" key="1">
    <source>
        <dbReference type="EMBL" id="GIU52916.1"/>
    </source>
</evidence>
<organism evidence="1 2">
    <name type="scientific">Shewanella sairae</name>
    <dbReference type="NCBI Taxonomy" id="190310"/>
    <lineage>
        <taxon>Bacteria</taxon>
        <taxon>Pseudomonadati</taxon>
        <taxon>Pseudomonadota</taxon>
        <taxon>Gammaproteobacteria</taxon>
        <taxon>Alteromonadales</taxon>
        <taxon>Shewanellaceae</taxon>
        <taxon>Shewanella</taxon>
    </lineage>
</organism>
<sequence length="52" mass="5475">MMKKIAILIIAATVMTGCTGTTFNRDKSCSEDYLIHPAISIPSAIGACESAE</sequence>
<protein>
    <recommendedName>
        <fullName evidence="3">DUF4223 domain-containing protein</fullName>
    </recommendedName>
</protein>